<dbReference type="PANTHER" id="PTHR42877:SF7">
    <property type="entry name" value="FLAVIN-BINDING MONOOXYGENASE-RELATED"/>
    <property type="match status" value="1"/>
</dbReference>
<evidence type="ECO:0000256" key="3">
    <source>
        <dbReference type="ARBA" id="ARBA00022827"/>
    </source>
</evidence>
<keyword evidence="4" id="KW-0560">Oxidoreductase</keyword>
<keyword evidence="3" id="KW-0274">FAD</keyword>
<protein>
    <recommendedName>
        <fullName evidence="7">FAD/NAD(P)-binding domain-containing protein</fullName>
    </recommendedName>
</protein>
<evidence type="ECO:0000313" key="5">
    <source>
        <dbReference type="EMBL" id="KAF2208659.1"/>
    </source>
</evidence>
<dbReference type="GO" id="GO:0050660">
    <property type="term" value="F:flavin adenine dinucleotide binding"/>
    <property type="evidence" value="ECO:0007669"/>
    <property type="project" value="InterPro"/>
</dbReference>
<dbReference type="OrthoDB" id="74360at2759"/>
<evidence type="ECO:0008006" key="7">
    <source>
        <dbReference type="Google" id="ProtNLM"/>
    </source>
</evidence>
<organism evidence="5 6">
    <name type="scientific">Cercospora zeae-maydis SCOH1-5</name>
    <dbReference type="NCBI Taxonomy" id="717836"/>
    <lineage>
        <taxon>Eukaryota</taxon>
        <taxon>Fungi</taxon>
        <taxon>Dikarya</taxon>
        <taxon>Ascomycota</taxon>
        <taxon>Pezizomycotina</taxon>
        <taxon>Dothideomycetes</taxon>
        <taxon>Dothideomycetidae</taxon>
        <taxon>Mycosphaerellales</taxon>
        <taxon>Mycosphaerellaceae</taxon>
        <taxon>Cercospora</taxon>
    </lineage>
</organism>
<dbReference type="PANTHER" id="PTHR42877">
    <property type="entry name" value="L-ORNITHINE N(5)-MONOOXYGENASE-RELATED"/>
    <property type="match status" value="1"/>
</dbReference>
<sequence>MGESEIFQGYDGFRKFGEPVATADGYTLRTTPCGQKRKVRVVFKGMGMSGIDFAHRMQAHYPDIDLVCYERNSSCGGVWSNHKYPGCACDIPSVLYQFSWHLKPWSMYYSPSDEIEAYLQEVVEKYDLGKYAVYNTEVVNATWLDGEGHWKITLNRKGEIFEDYADFFINAGGILNTPRWPAIQGLNSFEGPLTHSARYDQSIDLHDKQVLVVGIGSSGTQIVPAILNDVKHIHLVARSKTWITGGIGATWVEPNARQTATMGNFYYSEKTKKRFVENPDAYLRYIKSIENEISHRFMMYLNGTPQFYAAIERCAKTFREKLANKPELIETLMPRNFAIGCRRATPGDGFLEALSTEKVTVHPSRIQEVVADGFVDSTGQKHEVDVIICATGYDTSYVSKIPMIYDGKNLQDVQRARENLIHYMGIAEPEVPNHFIYAGPYSGYGHGSLIPTIENTTRYILKVIEKAQVEGIKKISLKMKSAQDFTKHANLWLSTTAWSGPCTSWYKSGTDTKSAPMFPGSRTLLLKTIEEGPRFEHYDIEYLGGNTFNYLGNGLHVADVTDRDLTWFWGLLDGQDKAVAPFDWNEFLKEGEEIKACNGEMRNGIK</sequence>
<dbReference type="InterPro" id="IPR000960">
    <property type="entry name" value="Flavin_mOase"/>
</dbReference>
<dbReference type="SUPFAM" id="SSF51905">
    <property type="entry name" value="FAD/NAD(P)-binding domain"/>
    <property type="match status" value="2"/>
</dbReference>
<gene>
    <name evidence="5" type="ORF">CERZMDRAFT_101109</name>
</gene>
<evidence type="ECO:0000256" key="1">
    <source>
        <dbReference type="ARBA" id="ARBA00010139"/>
    </source>
</evidence>
<dbReference type="AlphaFoldDB" id="A0A6A6F670"/>
<dbReference type="PRINTS" id="PR00370">
    <property type="entry name" value="FMOXYGENASE"/>
</dbReference>
<dbReference type="GO" id="GO:0004499">
    <property type="term" value="F:N,N-dimethylaniline monooxygenase activity"/>
    <property type="evidence" value="ECO:0007669"/>
    <property type="project" value="InterPro"/>
</dbReference>
<evidence type="ECO:0000256" key="4">
    <source>
        <dbReference type="ARBA" id="ARBA00023002"/>
    </source>
</evidence>
<keyword evidence="2" id="KW-0285">Flavoprotein</keyword>
<reference evidence="5" key="1">
    <citation type="journal article" date="2020" name="Stud. Mycol.">
        <title>101 Dothideomycetes genomes: a test case for predicting lifestyles and emergence of pathogens.</title>
        <authorList>
            <person name="Haridas S."/>
            <person name="Albert R."/>
            <person name="Binder M."/>
            <person name="Bloem J."/>
            <person name="Labutti K."/>
            <person name="Salamov A."/>
            <person name="Andreopoulos B."/>
            <person name="Baker S."/>
            <person name="Barry K."/>
            <person name="Bills G."/>
            <person name="Bluhm B."/>
            <person name="Cannon C."/>
            <person name="Castanera R."/>
            <person name="Culley D."/>
            <person name="Daum C."/>
            <person name="Ezra D."/>
            <person name="Gonzalez J."/>
            <person name="Henrissat B."/>
            <person name="Kuo A."/>
            <person name="Liang C."/>
            <person name="Lipzen A."/>
            <person name="Lutzoni F."/>
            <person name="Magnuson J."/>
            <person name="Mondo S."/>
            <person name="Nolan M."/>
            <person name="Ohm R."/>
            <person name="Pangilinan J."/>
            <person name="Park H.-J."/>
            <person name="Ramirez L."/>
            <person name="Alfaro M."/>
            <person name="Sun H."/>
            <person name="Tritt A."/>
            <person name="Yoshinaga Y."/>
            <person name="Zwiers L.-H."/>
            <person name="Turgeon B."/>
            <person name="Goodwin S."/>
            <person name="Spatafora J."/>
            <person name="Crous P."/>
            <person name="Grigoriev I."/>
        </authorList>
    </citation>
    <scope>NUCLEOTIDE SEQUENCE</scope>
    <source>
        <strain evidence="5">SCOH1-5</strain>
    </source>
</reference>
<accession>A0A6A6F670</accession>
<dbReference type="InterPro" id="IPR020946">
    <property type="entry name" value="Flavin_mOase-like"/>
</dbReference>
<proteinExistence type="inferred from homology"/>
<dbReference type="EMBL" id="ML992692">
    <property type="protein sequence ID" value="KAF2208659.1"/>
    <property type="molecule type" value="Genomic_DNA"/>
</dbReference>
<dbReference type="Proteomes" id="UP000799539">
    <property type="component" value="Unassembled WGS sequence"/>
</dbReference>
<evidence type="ECO:0000256" key="2">
    <source>
        <dbReference type="ARBA" id="ARBA00022630"/>
    </source>
</evidence>
<evidence type="ECO:0000313" key="6">
    <source>
        <dbReference type="Proteomes" id="UP000799539"/>
    </source>
</evidence>
<dbReference type="Pfam" id="PF00743">
    <property type="entry name" value="FMO-like"/>
    <property type="match status" value="1"/>
</dbReference>
<dbReference type="InterPro" id="IPR036188">
    <property type="entry name" value="FAD/NAD-bd_sf"/>
</dbReference>
<dbReference type="Gene3D" id="3.50.50.60">
    <property type="entry name" value="FAD/NAD(P)-binding domain"/>
    <property type="match status" value="2"/>
</dbReference>
<name>A0A6A6F670_9PEZI</name>
<dbReference type="InterPro" id="IPR051209">
    <property type="entry name" value="FAD-bind_Monooxygenase_sf"/>
</dbReference>
<keyword evidence="6" id="KW-1185">Reference proteome</keyword>
<dbReference type="GO" id="GO:0050661">
    <property type="term" value="F:NADP binding"/>
    <property type="evidence" value="ECO:0007669"/>
    <property type="project" value="InterPro"/>
</dbReference>
<comment type="similarity">
    <text evidence="1">Belongs to the FAD-binding monooxygenase family.</text>
</comment>